<dbReference type="STRING" id="1803665.GCA_001641335_02384"/>
<dbReference type="InterPro" id="IPR018311">
    <property type="entry name" value="Autoind_synth_CS"/>
</dbReference>
<evidence type="ECO:0000313" key="8">
    <source>
        <dbReference type="EMBL" id="TWB03667.1"/>
    </source>
</evidence>
<dbReference type="Pfam" id="PF00765">
    <property type="entry name" value="Autoind_synth"/>
    <property type="match status" value="1"/>
</dbReference>
<evidence type="ECO:0000256" key="6">
    <source>
        <dbReference type="ARBA" id="ARBA00048576"/>
    </source>
</evidence>
<proteinExistence type="inferred from homology"/>
<name>A0A560E2X3_9BRAD</name>
<dbReference type="PANTHER" id="PTHR39322:SF1">
    <property type="entry name" value="ISOVALERYL-HOMOSERINE LACTONE SYNTHASE"/>
    <property type="match status" value="1"/>
</dbReference>
<evidence type="ECO:0000256" key="3">
    <source>
        <dbReference type="ARBA" id="ARBA00022679"/>
    </source>
</evidence>
<dbReference type="PROSITE" id="PS51187">
    <property type="entry name" value="AUTOINDUCER_SYNTH_2"/>
    <property type="match status" value="1"/>
</dbReference>
<evidence type="ECO:0000256" key="1">
    <source>
        <dbReference type="ARBA" id="ARBA00012340"/>
    </source>
</evidence>
<accession>A0A560E2X3</accession>
<evidence type="ECO:0000256" key="4">
    <source>
        <dbReference type="ARBA" id="ARBA00022691"/>
    </source>
</evidence>
<organism evidence="8 9">
    <name type="scientific">Bradyrhizobium stylosanthis</name>
    <dbReference type="NCBI Taxonomy" id="1803665"/>
    <lineage>
        <taxon>Bacteria</taxon>
        <taxon>Pseudomonadati</taxon>
        <taxon>Pseudomonadota</taxon>
        <taxon>Alphaproteobacteria</taxon>
        <taxon>Hyphomicrobiales</taxon>
        <taxon>Nitrobacteraceae</taxon>
        <taxon>Bradyrhizobium</taxon>
    </lineage>
</organism>
<dbReference type="PROSITE" id="PS00949">
    <property type="entry name" value="AUTOINDUCER_SYNTH_1"/>
    <property type="match status" value="1"/>
</dbReference>
<dbReference type="SUPFAM" id="SSF55729">
    <property type="entry name" value="Acyl-CoA N-acyltransferases (Nat)"/>
    <property type="match status" value="1"/>
</dbReference>
<dbReference type="PANTHER" id="PTHR39322">
    <property type="entry name" value="ACYL-HOMOSERINE-LACTONE SYNTHASE"/>
    <property type="match status" value="1"/>
</dbReference>
<protein>
    <recommendedName>
        <fullName evidence="1">acyl-homoserine-lactone synthase</fullName>
        <ecNumber evidence="1">2.3.1.184</ecNumber>
    </recommendedName>
</protein>
<keyword evidence="4" id="KW-0949">S-adenosyl-L-methionine</keyword>
<evidence type="ECO:0000256" key="5">
    <source>
        <dbReference type="ARBA" id="ARBA00022929"/>
    </source>
</evidence>
<dbReference type="Gene3D" id="3.40.630.30">
    <property type="match status" value="1"/>
</dbReference>
<keyword evidence="9" id="KW-1185">Reference proteome</keyword>
<comment type="catalytic activity">
    <reaction evidence="6">
        <text>a fatty acyl-[ACP] + S-adenosyl-L-methionine = an N-acyl-L-homoserine lactone + S-methyl-5'-thioadenosine + holo-[ACP] + H(+)</text>
        <dbReference type="Rhea" id="RHEA:10096"/>
        <dbReference type="Rhea" id="RHEA-COMP:9685"/>
        <dbReference type="Rhea" id="RHEA-COMP:14125"/>
        <dbReference type="ChEBI" id="CHEBI:15378"/>
        <dbReference type="ChEBI" id="CHEBI:17509"/>
        <dbReference type="ChEBI" id="CHEBI:55474"/>
        <dbReference type="ChEBI" id="CHEBI:59789"/>
        <dbReference type="ChEBI" id="CHEBI:64479"/>
        <dbReference type="ChEBI" id="CHEBI:138651"/>
        <dbReference type="EC" id="2.3.1.184"/>
    </reaction>
</comment>
<dbReference type="InterPro" id="IPR001690">
    <property type="entry name" value="Autoind_synthase"/>
</dbReference>
<dbReference type="EMBL" id="VITK01000002">
    <property type="protein sequence ID" value="TWB03667.1"/>
    <property type="molecule type" value="Genomic_DNA"/>
</dbReference>
<dbReference type="PRINTS" id="PR01549">
    <property type="entry name" value="AUTOINDCRSYN"/>
</dbReference>
<gene>
    <name evidence="8" type="ORF">FBZ96_102140</name>
</gene>
<dbReference type="GO" id="GO:0007165">
    <property type="term" value="P:signal transduction"/>
    <property type="evidence" value="ECO:0007669"/>
    <property type="project" value="TreeGrafter"/>
</dbReference>
<dbReference type="GO" id="GO:0009372">
    <property type="term" value="P:quorum sensing"/>
    <property type="evidence" value="ECO:0007669"/>
    <property type="project" value="UniProtKB-UniRule"/>
</dbReference>
<comment type="caution">
    <text evidence="8">The sequence shown here is derived from an EMBL/GenBank/DDBJ whole genome shotgun (WGS) entry which is preliminary data.</text>
</comment>
<sequence length="227" mass="25149">MPLSGLVIAPSTELAMYAITIDHRQTGSQLDLLVQMFRLRRRVFRERLDWTVSVSGDLEIDIYDALAPTYVLVVSNEQDVLGCVRLLPTTGPTMLADTFPILLGDKEAPKSELVLESSRFCVDTGRATELGPHGFNRATFVLFAAMLETMRSKGASAIVTVTDVRMERILRRAGWPLARLTEPRKLGQTNALAGYLNDSDQALEAMYRQAGIEGPVVRKQPEDRKAA</sequence>
<keyword evidence="5 7" id="KW-0071">Autoinducer synthesis</keyword>
<dbReference type="GO" id="GO:0061579">
    <property type="term" value="F:N-acyl homoserine lactone synthase activity"/>
    <property type="evidence" value="ECO:0007669"/>
    <property type="project" value="UniProtKB-EC"/>
</dbReference>
<evidence type="ECO:0000313" key="9">
    <source>
        <dbReference type="Proteomes" id="UP000319949"/>
    </source>
</evidence>
<reference evidence="8 9" key="1">
    <citation type="submission" date="2019-06" db="EMBL/GenBank/DDBJ databases">
        <title>Genomic Encyclopedia of Type Strains, Phase IV (KMG-V): Genome sequencing to study the core and pangenomes of soil and plant-associated prokaryotes.</title>
        <authorList>
            <person name="Whitman W."/>
        </authorList>
    </citation>
    <scope>NUCLEOTIDE SEQUENCE [LARGE SCALE GENOMIC DNA]</scope>
    <source>
        <strain evidence="8 9">BR 510</strain>
    </source>
</reference>
<dbReference type="AlphaFoldDB" id="A0A560E2X3"/>
<dbReference type="Proteomes" id="UP000319949">
    <property type="component" value="Unassembled WGS sequence"/>
</dbReference>
<keyword evidence="2 7" id="KW-0673">Quorum sensing</keyword>
<dbReference type="EC" id="2.3.1.184" evidence="1"/>
<evidence type="ECO:0000256" key="2">
    <source>
        <dbReference type="ARBA" id="ARBA00022654"/>
    </source>
</evidence>
<keyword evidence="3" id="KW-0808">Transferase</keyword>
<evidence type="ECO:0000256" key="7">
    <source>
        <dbReference type="PROSITE-ProRule" id="PRU00533"/>
    </source>
</evidence>
<dbReference type="InterPro" id="IPR016181">
    <property type="entry name" value="Acyl_CoA_acyltransferase"/>
</dbReference>
<comment type="similarity">
    <text evidence="7">Belongs to the autoinducer synthase family.</text>
</comment>